<protein>
    <submittedName>
        <fullName evidence="2">Uncharacterized protein</fullName>
    </submittedName>
</protein>
<evidence type="ECO:0000313" key="2">
    <source>
        <dbReference type="EMBL" id="GBP09854.1"/>
    </source>
</evidence>
<reference evidence="2 3" key="1">
    <citation type="journal article" date="2019" name="Commun. Biol.">
        <title>The bagworm genome reveals a unique fibroin gene that provides high tensile strength.</title>
        <authorList>
            <person name="Kono N."/>
            <person name="Nakamura H."/>
            <person name="Ohtoshi R."/>
            <person name="Tomita M."/>
            <person name="Numata K."/>
            <person name="Arakawa K."/>
        </authorList>
    </citation>
    <scope>NUCLEOTIDE SEQUENCE [LARGE SCALE GENOMIC DNA]</scope>
</reference>
<proteinExistence type="predicted"/>
<dbReference type="Proteomes" id="UP000299102">
    <property type="component" value="Unassembled WGS sequence"/>
</dbReference>
<gene>
    <name evidence="2" type="ORF">EVAR_92412_1</name>
</gene>
<keyword evidence="3" id="KW-1185">Reference proteome</keyword>
<evidence type="ECO:0000256" key="1">
    <source>
        <dbReference type="SAM" id="MobiDB-lite"/>
    </source>
</evidence>
<comment type="caution">
    <text evidence="2">The sequence shown here is derived from an EMBL/GenBank/DDBJ whole genome shotgun (WGS) entry which is preliminary data.</text>
</comment>
<name>A0A4C1T6U2_EUMVA</name>
<sequence length="84" mass="9460">MRRGVRDDRRSCGRRVENFNRANSPKPQRANVSIHGTEIIGFLKNRIGNEIMVDTGSSVINTIIIIKRGKNSFHIHVGEAESKC</sequence>
<feature type="compositionally biased region" description="Basic and acidic residues" evidence="1">
    <location>
        <begin position="1"/>
        <end position="18"/>
    </location>
</feature>
<organism evidence="2 3">
    <name type="scientific">Eumeta variegata</name>
    <name type="common">Bagworm moth</name>
    <name type="synonym">Eumeta japonica</name>
    <dbReference type="NCBI Taxonomy" id="151549"/>
    <lineage>
        <taxon>Eukaryota</taxon>
        <taxon>Metazoa</taxon>
        <taxon>Ecdysozoa</taxon>
        <taxon>Arthropoda</taxon>
        <taxon>Hexapoda</taxon>
        <taxon>Insecta</taxon>
        <taxon>Pterygota</taxon>
        <taxon>Neoptera</taxon>
        <taxon>Endopterygota</taxon>
        <taxon>Lepidoptera</taxon>
        <taxon>Glossata</taxon>
        <taxon>Ditrysia</taxon>
        <taxon>Tineoidea</taxon>
        <taxon>Psychidae</taxon>
        <taxon>Oiketicinae</taxon>
        <taxon>Eumeta</taxon>
    </lineage>
</organism>
<evidence type="ECO:0000313" key="3">
    <source>
        <dbReference type="Proteomes" id="UP000299102"/>
    </source>
</evidence>
<dbReference type="AlphaFoldDB" id="A0A4C1T6U2"/>
<feature type="region of interest" description="Disordered" evidence="1">
    <location>
        <begin position="1"/>
        <end position="29"/>
    </location>
</feature>
<accession>A0A4C1T6U2</accession>
<dbReference type="EMBL" id="BGZK01000038">
    <property type="protein sequence ID" value="GBP09854.1"/>
    <property type="molecule type" value="Genomic_DNA"/>
</dbReference>